<accession>A0ABU7AZQ1</accession>
<name>A0ABU7AZQ1_9TELE</name>
<gene>
    <name evidence="1" type="ORF">ATANTOWER_018564</name>
</gene>
<organism evidence="1 2">
    <name type="scientific">Ataeniobius toweri</name>
    <dbReference type="NCBI Taxonomy" id="208326"/>
    <lineage>
        <taxon>Eukaryota</taxon>
        <taxon>Metazoa</taxon>
        <taxon>Chordata</taxon>
        <taxon>Craniata</taxon>
        <taxon>Vertebrata</taxon>
        <taxon>Euteleostomi</taxon>
        <taxon>Actinopterygii</taxon>
        <taxon>Neopterygii</taxon>
        <taxon>Teleostei</taxon>
        <taxon>Neoteleostei</taxon>
        <taxon>Acanthomorphata</taxon>
        <taxon>Ovalentaria</taxon>
        <taxon>Atherinomorphae</taxon>
        <taxon>Cyprinodontiformes</taxon>
        <taxon>Goodeidae</taxon>
        <taxon>Ataeniobius</taxon>
    </lineage>
</organism>
<proteinExistence type="predicted"/>
<reference evidence="1 2" key="1">
    <citation type="submission" date="2021-07" db="EMBL/GenBank/DDBJ databases">
        <authorList>
            <person name="Palmer J.M."/>
        </authorList>
    </citation>
    <scope>NUCLEOTIDE SEQUENCE [LARGE SCALE GENOMIC DNA]</scope>
    <source>
        <strain evidence="1 2">AT_MEX2019</strain>
        <tissue evidence="1">Muscle</tissue>
    </source>
</reference>
<evidence type="ECO:0000313" key="1">
    <source>
        <dbReference type="EMBL" id="MED6243335.1"/>
    </source>
</evidence>
<comment type="caution">
    <text evidence="1">The sequence shown here is derived from an EMBL/GenBank/DDBJ whole genome shotgun (WGS) entry which is preliminary data.</text>
</comment>
<dbReference type="Proteomes" id="UP001345963">
    <property type="component" value="Unassembled WGS sequence"/>
</dbReference>
<keyword evidence="2" id="KW-1185">Reference proteome</keyword>
<evidence type="ECO:0000313" key="2">
    <source>
        <dbReference type="Proteomes" id="UP001345963"/>
    </source>
</evidence>
<protein>
    <submittedName>
        <fullName evidence="1">Uncharacterized protein</fullName>
    </submittedName>
</protein>
<dbReference type="EMBL" id="JAHUTI010033358">
    <property type="protein sequence ID" value="MED6243335.1"/>
    <property type="molecule type" value="Genomic_DNA"/>
</dbReference>
<sequence>MPLVVRLANKVRDEPLKSDFTIDLKHEIALYIWDNGKGPHLTAVTELCTEPEGSPHSQHCATTLSKDPPLCWPTLTPPLNHYQCIPNPNLNSNMNKNEKWFSLSSKYTHTHTHICMYACIHICMYVGI</sequence>